<protein>
    <recommendedName>
        <fullName evidence="4">ADF-H domain-containing protein</fullName>
    </recommendedName>
</protein>
<evidence type="ECO:0000256" key="1">
    <source>
        <dbReference type="SAM" id="MobiDB-lite"/>
    </source>
</evidence>
<evidence type="ECO:0000313" key="3">
    <source>
        <dbReference type="Proteomes" id="UP000018050"/>
    </source>
</evidence>
<evidence type="ECO:0008006" key="4">
    <source>
        <dbReference type="Google" id="ProtNLM"/>
    </source>
</evidence>
<dbReference type="RefSeq" id="XP_013248697.1">
    <property type="nucleotide sequence ID" value="XM_013393243.1"/>
</dbReference>
<gene>
    <name evidence="2" type="ORF">EAH_00062470</name>
</gene>
<dbReference type="OrthoDB" id="345435at2759"/>
<proteinExistence type="predicted"/>
<organism evidence="2 3">
    <name type="scientific">Eimeria acervulina</name>
    <name type="common">Coccidian parasite</name>
    <dbReference type="NCBI Taxonomy" id="5801"/>
    <lineage>
        <taxon>Eukaryota</taxon>
        <taxon>Sar</taxon>
        <taxon>Alveolata</taxon>
        <taxon>Apicomplexa</taxon>
        <taxon>Conoidasida</taxon>
        <taxon>Coccidia</taxon>
        <taxon>Eucoccidiorida</taxon>
        <taxon>Eimeriorina</taxon>
        <taxon>Eimeriidae</taxon>
        <taxon>Eimeria</taxon>
    </lineage>
</organism>
<reference evidence="2" key="2">
    <citation type="submission" date="2013-10" db="EMBL/GenBank/DDBJ databases">
        <authorList>
            <person name="Aslett M."/>
        </authorList>
    </citation>
    <scope>NUCLEOTIDE SEQUENCE [LARGE SCALE GENOMIC DNA]</scope>
    <source>
        <strain evidence="2">Houghton</strain>
    </source>
</reference>
<feature type="region of interest" description="Disordered" evidence="1">
    <location>
        <begin position="1"/>
        <end position="26"/>
    </location>
</feature>
<dbReference type="Proteomes" id="UP000018050">
    <property type="component" value="Unassembled WGS sequence"/>
</dbReference>
<dbReference type="GeneID" id="25274317"/>
<dbReference type="VEuPathDB" id="ToxoDB:EAH_00062470"/>
<accession>U6GQW2</accession>
<name>U6GQW2_EIMAC</name>
<evidence type="ECO:0000313" key="2">
    <source>
        <dbReference type="EMBL" id="CDI81648.1"/>
    </source>
</evidence>
<dbReference type="AlphaFoldDB" id="U6GQW2"/>
<reference evidence="2" key="1">
    <citation type="submission" date="2013-10" db="EMBL/GenBank/DDBJ databases">
        <title>Genomic analysis of the causative agents of coccidiosis in chickens.</title>
        <authorList>
            <person name="Reid A.J."/>
            <person name="Blake D."/>
            <person name="Billington K."/>
            <person name="Browne H."/>
            <person name="Dunn M."/>
            <person name="Hung S."/>
            <person name="Kawahara F."/>
            <person name="Miranda-Saavedra D."/>
            <person name="Mourier T."/>
            <person name="Nagra H."/>
            <person name="Otto T.D."/>
            <person name="Rawlings N."/>
            <person name="Sanchez A."/>
            <person name="Sanders M."/>
            <person name="Subramaniam C."/>
            <person name="Tay Y."/>
            <person name="Dear P."/>
            <person name="Doerig C."/>
            <person name="Gruber A."/>
            <person name="Parkinson J."/>
            <person name="Shirley M."/>
            <person name="Wan K.L."/>
            <person name="Berriman M."/>
            <person name="Tomley F."/>
            <person name="Pain A."/>
        </authorList>
    </citation>
    <scope>NUCLEOTIDE SEQUENCE [LARGE SCALE GENOMIC DNA]</scope>
    <source>
        <strain evidence="2">Houghton</strain>
    </source>
</reference>
<dbReference type="OMA" id="WISSCAK"/>
<sequence length="164" mass="18382">MQLAGGGSAAEAATTAAEEEKKDNSSFSGFTFEKQTQSLMDSVSQRTCKENIIQLAVDLDTCIISTKKTIPFDGCSRKERLRLLLTMAKENGGPSLFVFRVDFRSNSPEWALLAWVPEDSVSYAERMFFCTALSWLSGTFVDARSPVREYYITEEAELPCFKWT</sequence>
<dbReference type="SUPFAM" id="SSF55753">
    <property type="entry name" value="Actin depolymerizing proteins"/>
    <property type="match status" value="1"/>
</dbReference>
<keyword evidence="3" id="KW-1185">Reference proteome</keyword>
<dbReference type="EMBL" id="HG671752">
    <property type="protein sequence ID" value="CDI81648.1"/>
    <property type="molecule type" value="Genomic_DNA"/>
</dbReference>